<reference evidence="3 4" key="1">
    <citation type="submission" date="2019-03" db="EMBL/GenBank/DDBJ databases">
        <title>Deep subsurface shale carbon reservoir microbial communities from Ohio and West Virginia, USA.</title>
        <authorList>
            <person name="Wrighton K."/>
        </authorList>
    </citation>
    <scope>NUCLEOTIDE SEQUENCE [LARGE SCALE GENOMIC DNA]</scope>
    <source>
        <strain evidence="3 4">UTICA-S4D12</strain>
    </source>
</reference>
<accession>A0A4V6Q0B9</accession>
<protein>
    <submittedName>
        <fullName evidence="3">Uncharacterized protein DUF4263</fullName>
    </submittedName>
</protein>
<sequence>MSEKKDVNRIERKESNSGQVSYSDPITLHETSKTKIDFIPFYIPRSDGTDLAAKIVTYKKAPPPNDWMTKENKSISLNEKTARNLLKELKNHFAVAKNTDDDGNYILINVSEGKADYQDLETESVAEAVINILRQEDIVQHLTSKELGSELTSAFRGAIRLDELRSAISSLRNKLDSGITSEQDYQEWCEKHSWAFGNAYIVKDEIRSISATDNVDLLLPSAITGYRDLIELKRPDKDVLKFDSSHQNYYFSHEVTKTIGQCHRYLDVFQEEALKGLRDSPEIMAYHPRATIVIGRSNGWDDEKVKALHGLNSRLNKISIMTYDQLLIQGERLVEILGSSLHDEEDDIDNLEMWDEDDFD</sequence>
<evidence type="ECO:0000313" key="4">
    <source>
        <dbReference type="Proteomes" id="UP000295758"/>
    </source>
</evidence>
<feature type="compositionally biased region" description="Basic and acidic residues" evidence="1">
    <location>
        <begin position="1"/>
        <end position="15"/>
    </location>
</feature>
<dbReference type="RefSeq" id="WP_089723337.1">
    <property type="nucleotide sequence ID" value="NZ_FNGB01000043.1"/>
</dbReference>
<proteinExistence type="predicted"/>
<feature type="region of interest" description="Disordered" evidence="1">
    <location>
        <begin position="1"/>
        <end position="26"/>
    </location>
</feature>
<dbReference type="InterPro" id="IPR025359">
    <property type="entry name" value="SduA_C"/>
</dbReference>
<feature type="domain" description="Shedu protein SduA C-terminal" evidence="2">
    <location>
        <begin position="181"/>
        <end position="327"/>
    </location>
</feature>
<comment type="caution">
    <text evidence="3">The sequence shown here is derived from an EMBL/GenBank/DDBJ whole genome shotgun (WGS) entry which is preliminary data.</text>
</comment>
<evidence type="ECO:0000256" key="1">
    <source>
        <dbReference type="SAM" id="MobiDB-lite"/>
    </source>
</evidence>
<gene>
    <name evidence="3" type="ORF">BY453_1332</name>
</gene>
<dbReference type="AlphaFoldDB" id="A0A4V6Q0B9"/>
<dbReference type="Pfam" id="PF14082">
    <property type="entry name" value="SduA_C"/>
    <property type="match status" value="1"/>
</dbReference>
<organism evidence="3 4">
    <name type="scientific">Halanaerobium congolense</name>
    <dbReference type="NCBI Taxonomy" id="54121"/>
    <lineage>
        <taxon>Bacteria</taxon>
        <taxon>Bacillati</taxon>
        <taxon>Bacillota</taxon>
        <taxon>Clostridia</taxon>
        <taxon>Halanaerobiales</taxon>
        <taxon>Halanaerobiaceae</taxon>
        <taxon>Halanaerobium</taxon>
    </lineage>
</organism>
<evidence type="ECO:0000313" key="3">
    <source>
        <dbReference type="EMBL" id="TDS26638.1"/>
    </source>
</evidence>
<evidence type="ECO:0000259" key="2">
    <source>
        <dbReference type="Pfam" id="PF14082"/>
    </source>
</evidence>
<dbReference type="Proteomes" id="UP000295758">
    <property type="component" value="Unassembled WGS sequence"/>
</dbReference>
<name>A0A4V6Q0B9_9FIRM</name>
<dbReference type="EMBL" id="SOAA01000033">
    <property type="protein sequence ID" value="TDS26638.1"/>
    <property type="molecule type" value="Genomic_DNA"/>
</dbReference>